<dbReference type="PANTHER" id="PTHR16469:SF27">
    <property type="entry name" value="UBIQUITIN-ASSOCIATED AND SH3 DOMAIN-CONTAINING BA-RELATED"/>
    <property type="match status" value="1"/>
</dbReference>
<comment type="caution">
    <text evidence="1">The sequence shown here is derived from an EMBL/GenBank/DDBJ whole genome shotgun (WGS) entry which is preliminary data.</text>
</comment>
<evidence type="ECO:0000313" key="2">
    <source>
        <dbReference type="Proteomes" id="UP001201812"/>
    </source>
</evidence>
<reference evidence="1" key="1">
    <citation type="submission" date="2022-01" db="EMBL/GenBank/DDBJ databases">
        <title>Genome Sequence Resource for Two Populations of Ditylenchus destructor, the Migratory Endoparasitic Phytonematode.</title>
        <authorList>
            <person name="Zhang H."/>
            <person name="Lin R."/>
            <person name="Xie B."/>
        </authorList>
    </citation>
    <scope>NUCLEOTIDE SEQUENCE</scope>
    <source>
        <strain evidence="1">BazhouSP</strain>
    </source>
</reference>
<dbReference type="Proteomes" id="UP001201812">
    <property type="component" value="Unassembled WGS sequence"/>
</dbReference>
<dbReference type="EMBL" id="JAKKPZ010000019">
    <property type="protein sequence ID" value="KAI1712163.1"/>
    <property type="molecule type" value="Genomic_DNA"/>
</dbReference>
<dbReference type="AlphaFoldDB" id="A0AAD4N5E8"/>
<dbReference type="InterPro" id="IPR029033">
    <property type="entry name" value="His_PPase_superfam"/>
</dbReference>
<name>A0AAD4N5E8_9BILA</name>
<sequence>MKNSTPEIFMPLVEIESSSRTNMRIYLMRNGEPCDRLTGAWSNKAFHDDVYRQIDLNQPASTVNRKSSNKRLQKADLFKYDAPLTMDRSKNNNNCFHIGSLSCKLVARAFYMRDLQIRKVFSAPALRCVQSAAAMLAEMHMACSPTICVEPGLLDPLVFYWKEKMYLPNFMSIPNLIENGYNIDEDYKQVYQLEKLKKMNMEFKEEEPAEFYKRIAAVVSTILDQVKHEDGIGNILIVCHAPTIDAIVRHLLDRRDLPHIRYDLYRMGLNYRFSSLTVVEQSDEVDTEGNRSKWELNLDVIPPITYSHISTMPTVPSFPKHNSHKISAKK</sequence>
<dbReference type="CDD" id="cd07040">
    <property type="entry name" value="HP"/>
    <property type="match status" value="1"/>
</dbReference>
<dbReference type="Pfam" id="PF00300">
    <property type="entry name" value="His_Phos_1"/>
    <property type="match status" value="1"/>
</dbReference>
<dbReference type="SUPFAM" id="SSF53254">
    <property type="entry name" value="Phosphoglycerate mutase-like"/>
    <property type="match status" value="1"/>
</dbReference>
<keyword evidence="2" id="KW-1185">Reference proteome</keyword>
<dbReference type="InterPro" id="IPR051710">
    <property type="entry name" value="Phosphatase_SH3-domain"/>
</dbReference>
<dbReference type="PANTHER" id="PTHR16469">
    <property type="entry name" value="UBIQUITIN-ASSOCIATED AND SH3 DOMAIN-CONTAINING BA-RELATED"/>
    <property type="match status" value="1"/>
</dbReference>
<protein>
    <submittedName>
        <fullName evidence="1">Protein UBASH3A like protein</fullName>
    </submittedName>
</protein>
<accession>A0AAD4N5E8</accession>
<evidence type="ECO:0000313" key="1">
    <source>
        <dbReference type="EMBL" id="KAI1712163.1"/>
    </source>
</evidence>
<organism evidence="1 2">
    <name type="scientific">Ditylenchus destructor</name>
    <dbReference type="NCBI Taxonomy" id="166010"/>
    <lineage>
        <taxon>Eukaryota</taxon>
        <taxon>Metazoa</taxon>
        <taxon>Ecdysozoa</taxon>
        <taxon>Nematoda</taxon>
        <taxon>Chromadorea</taxon>
        <taxon>Rhabditida</taxon>
        <taxon>Tylenchina</taxon>
        <taxon>Tylenchomorpha</taxon>
        <taxon>Sphaerularioidea</taxon>
        <taxon>Anguinidae</taxon>
        <taxon>Anguininae</taxon>
        <taxon>Ditylenchus</taxon>
    </lineage>
</organism>
<proteinExistence type="predicted"/>
<gene>
    <name evidence="1" type="ORF">DdX_09705</name>
</gene>
<dbReference type="InterPro" id="IPR013078">
    <property type="entry name" value="His_Pase_superF_clade-1"/>
</dbReference>
<dbReference type="Gene3D" id="3.40.50.1240">
    <property type="entry name" value="Phosphoglycerate mutase-like"/>
    <property type="match status" value="1"/>
</dbReference>
<dbReference type="GO" id="GO:0016791">
    <property type="term" value="F:phosphatase activity"/>
    <property type="evidence" value="ECO:0007669"/>
    <property type="project" value="UniProtKB-ARBA"/>
</dbReference>